<dbReference type="SFLD" id="SFLDS00003">
    <property type="entry name" value="Haloacid_Dehalogenase"/>
    <property type="match status" value="1"/>
</dbReference>
<dbReference type="OrthoDB" id="9776368at2"/>
<dbReference type="InterPro" id="IPR023198">
    <property type="entry name" value="PGP-like_dom2"/>
</dbReference>
<dbReference type="AlphaFoldDB" id="A0A430FTL1"/>
<dbReference type="PANTHER" id="PTHR43434:SF20">
    <property type="entry name" value="5'-NUCLEOTIDASE"/>
    <property type="match status" value="1"/>
</dbReference>
<dbReference type="InterPro" id="IPR050155">
    <property type="entry name" value="HAD-like_hydrolase_sf"/>
</dbReference>
<evidence type="ECO:0000313" key="2">
    <source>
        <dbReference type="Proteomes" id="UP000287470"/>
    </source>
</evidence>
<evidence type="ECO:0000313" key="1">
    <source>
        <dbReference type="EMBL" id="RSX56221.1"/>
    </source>
</evidence>
<dbReference type="EMBL" id="QXGK01000011">
    <property type="protein sequence ID" value="RSX56221.1"/>
    <property type="molecule type" value="Genomic_DNA"/>
</dbReference>
<dbReference type="SUPFAM" id="SSF56784">
    <property type="entry name" value="HAD-like"/>
    <property type="match status" value="1"/>
</dbReference>
<organism evidence="1 2">
    <name type="scientific">Bifidobacterium samirii</name>
    <dbReference type="NCBI Taxonomy" id="2306974"/>
    <lineage>
        <taxon>Bacteria</taxon>
        <taxon>Bacillati</taxon>
        <taxon>Actinomycetota</taxon>
        <taxon>Actinomycetes</taxon>
        <taxon>Bifidobacteriales</taxon>
        <taxon>Bifidobacteriaceae</taxon>
        <taxon>Bifidobacterium</taxon>
    </lineage>
</organism>
<dbReference type="InterPro" id="IPR041492">
    <property type="entry name" value="HAD_2"/>
</dbReference>
<name>A0A430FTL1_9BIFI</name>
<proteinExistence type="predicted"/>
<dbReference type="Pfam" id="PF13419">
    <property type="entry name" value="HAD_2"/>
    <property type="match status" value="1"/>
</dbReference>
<dbReference type="PANTHER" id="PTHR43434">
    <property type="entry name" value="PHOSPHOGLYCOLATE PHOSPHATASE"/>
    <property type="match status" value="1"/>
</dbReference>
<comment type="caution">
    <text evidence="1">The sequence shown here is derived from an EMBL/GenBank/DDBJ whole genome shotgun (WGS) entry which is preliminary data.</text>
</comment>
<dbReference type="Proteomes" id="UP000287470">
    <property type="component" value="Unassembled WGS sequence"/>
</dbReference>
<dbReference type="Gene3D" id="1.10.150.240">
    <property type="entry name" value="Putative phosphatase, domain 2"/>
    <property type="match status" value="1"/>
</dbReference>
<accession>A0A430FTL1</accession>
<reference evidence="1 2" key="1">
    <citation type="submission" date="2018-09" db="EMBL/GenBank/DDBJ databases">
        <title>Characterization of the phylogenetic diversity of five novel species belonging to the genus Bifidobacterium.</title>
        <authorList>
            <person name="Lugli G.A."/>
            <person name="Duranti S."/>
            <person name="Milani C."/>
        </authorList>
    </citation>
    <scope>NUCLEOTIDE SEQUENCE [LARGE SCALE GENOMIC DNA]</scope>
    <source>
        <strain evidence="1 2">2033B</strain>
    </source>
</reference>
<dbReference type="GO" id="GO:0004713">
    <property type="term" value="F:protein tyrosine kinase activity"/>
    <property type="evidence" value="ECO:0007669"/>
    <property type="project" value="TreeGrafter"/>
</dbReference>
<dbReference type="InterPro" id="IPR036412">
    <property type="entry name" value="HAD-like_sf"/>
</dbReference>
<dbReference type="GO" id="GO:0005829">
    <property type="term" value="C:cytosol"/>
    <property type="evidence" value="ECO:0007669"/>
    <property type="project" value="TreeGrafter"/>
</dbReference>
<dbReference type="Gene3D" id="3.40.50.1000">
    <property type="entry name" value="HAD superfamily/HAD-like"/>
    <property type="match status" value="1"/>
</dbReference>
<keyword evidence="2" id="KW-1185">Reference proteome</keyword>
<gene>
    <name evidence="1" type="ORF">D2E24_1210</name>
</gene>
<protein>
    <submittedName>
        <fullName evidence="1">Haloacid dehalogenase</fullName>
    </submittedName>
</protein>
<sequence length="238" mass="25806">MSEHQPKRVVLLDLDGTLTQSHFGIIACVTKVFEALGRPVPDDAELHRFIGPAISESLRRNGVPDDQIDRAVEIYRDYYGSQAIFDDPNHDGAKVPGCLYNRVYDGIPEQLAALRDAGYILAVATCKPEYQAVPVCDHFGLTGMVDAVYGASRDNSRIDKDQVIRYAFDGLGFDAAAGDRALMVGDRWTDADGAAACGIDCLGCGWGYAEDGELAAHGCYRTIDTTDELADAVEAYFA</sequence>
<dbReference type="InterPro" id="IPR023214">
    <property type="entry name" value="HAD_sf"/>
</dbReference>
<dbReference type="RefSeq" id="WP_125968470.1">
    <property type="nucleotide sequence ID" value="NZ_QXGK01000011.1"/>
</dbReference>
<dbReference type="PROSITE" id="PS51257">
    <property type="entry name" value="PROKAR_LIPOPROTEIN"/>
    <property type="match status" value="1"/>
</dbReference>
<dbReference type="SFLD" id="SFLDG01129">
    <property type="entry name" value="C1.5:_HAD__Beta-PGM__Phosphata"/>
    <property type="match status" value="1"/>
</dbReference>